<dbReference type="Gene3D" id="1.10.1330.10">
    <property type="entry name" value="Dockerin domain"/>
    <property type="match status" value="1"/>
</dbReference>
<dbReference type="InterPro" id="IPR011992">
    <property type="entry name" value="EF-hand-dom_pair"/>
</dbReference>
<evidence type="ECO:0000313" key="9">
    <source>
        <dbReference type="Proteomes" id="UP000008983"/>
    </source>
</evidence>
<dbReference type="GO" id="GO:0000272">
    <property type="term" value="P:polysaccharide catabolic process"/>
    <property type="evidence" value="ECO:0007669"/>
    <property type="project" value="InterPro"/>
</dbReference>
<dbReference type="GO" id="GO:0005509">
    <property type="term" value="F:calcium ion binding"/>
    <property type="evidence" value="ECO:0007669"/>
    <property type="project" value="InterPro"/>
</dbReference>
<comment type="similarity">
    <text evidence="2">Belongs to the FUN14 family.</text>
</comment>
<dbReference type="PROSITE" id="PS00018">
    <property type="entry name" value="EF_HAND_1"/>
    <property type="match status" value="1"/>
</dbReference>
<evidence type="ECO:0000313" key="8">
    <source>
        <dbReference type="EMBL" id="EGR26992.1"/>
    </source>
</evidence>
<dbReference type="STRING" id="857967.G0R6A8"/>
<dbReference type="GO" id="GO:0016020">
    <property type="term" value="C:membrane"/>
    <property type="evidence" value="ECO:0007669"/>
    <property type="project" value="UniProtKB-SubCell"/>
</dbReference>
<dbReference type="PANTHER" id="PTHR21346:SF10">
    <property type="entry name" value="TRANSMEMBRANE PROTEIN"/>
    <property type="match status" value="1"/>
</dbReference>
<reference evidence="8 9" key="1">
    <citation type="submission" date="2011-07" db="EMBL/GenBank/DDBJ databases">
        <authorList>
            <person name="Coyne R."/>
            <person name="Brami D."/>
            <person name="Johnson J."/>
            <person name="Hostetler J."/>
            <person name="Hannick L."/>
            <person name="Clark T."/>
            <person name="Cassidy-Hanley D."/>
            <person name="Inman J."/>
        </authorList>
    </citation>
    <scope>NUCLEOTIDE SEQUENCE [LARGE SCALE GENOMIC DNA]</scope>
    <source>
        <strain evidence="8 9">G5</strain>
    </source>
</reference>
<organism evidence="8 9">
    <name type="scientific">Ichthyophthirius multifiliis</name>
    <name type="common">White spot disease agent</name>
    <name type="synonym">Ich</name>
    <dbReference type="NCBI Taxonomy" id="5932"/>
    <lineage>
        <taxon>Eukaryota</taxon>
        <taxon>Sar</taxon>
        <taxon>Alveolata</taxon>
        <taxon>Ciliophora</taxon>
        <taxon>Intramacronucleata</taxon>
        <taxon>Oligohymenophorea</taxon>
        <taxon>Hymenostomatida</taxon>
        <taxon>Ophryoglenina</taxon>
        <taxon>Ichthyophthirius</taxon>
    </lineage>
</organism>
<dbReference type="GeneID" id="14903055"/>
<dbReference type="InterPro" id="IPR002048">
    <property type="entry name" value="EF_hand_dom"/>
</dbReference>
<dbReference type="eggNOG" id="ENOG502SC38">
    <property type="taxonomic scope" value="Eukaryota"/>
</dbReference>
<dbReference type="RefSeq" id="XP_004023876.1">
    <property type="nucleotide sequence ID" value="XM_004023827.1"/>
</dbReference>
<evidence type="ECO:0000256" key="2">
    <source>
        <dbReference type="ARBA" id="ARBA00009160"/>
    </source>
</evidence>
<keyword evidence="5" id="KW-1133">Transmembrane helix</keyword>
<evidence type="ECO:0000256" key="6">
    <source>
        <dbReference type="ARBA" id="ARBA00023136"/>
    </source>
</evidence>
<gene>
    <name evidence="8" type="ORF">IMG5_203320</name>
</gene>
<dbReference type="InterPro" id="IPR007014">
    <property type="entry name" value="FUN14"/>
</dbReference>
<dbReference type="InterPro" id="IPR036439">
    <property type="entry name" value="Dockerin_dom_sf"/>
</dbReference>
<keyword evidence="9" id="KW-1185">Reference proteome</keyword>
<dbReference type="SUPFAM" id="SSF47473">
    <property type="entry name" value="EF-hand"/>
    <property type="match status" value="1"/>
</dbReference>
<evidence type="ECO:0000256" key="4">
    <source>
        <dbReference type="ARBA" id="ARBA00022837"/>
    </source>
</evidence>
<sequence>MKQAQQQIQIGKEVTAGLIFGYLAGYASREVRKYAILITGGAFCFLQYLSHKGYISVNWSKIEKDIVEKLDQDGDGKLTTNDAVILLDQNQDGKLDMEDIKIVADTDRDGKITVNDYYTIKKAINKKFPNSAGFITAYIMGIKGKLW</sequence>
<accession>G0R6A8</accession>
<feature type="domain" description="EF-hand" evidence="7">
    <location>
        <begin position="104"/>
        <end position="116"/>
    </location>
</feature>
<dbReference type="InterPro" id="IPR018247">
    <property type="entry name" value="EF_Hand_1_Ca_BS"/>
</dbReference>
<comment type="subcellular location">
    <subcellularLocation>
        <location evidence="1">Membrane</location>
    </subcellularLocation>
</comment>
<dbReference type="OrthoDB" id="26525at2759"/>
<proteinExistence type="inferred from homology"/>
<dbReference type="InParanoid" id="G0R6A8"/>
<protein>
    <recommendedName>
        <fullName evidence="7">EF-hand domain-containing protein</fullName>
    </recommendedName>
</protein>
<dbReference type="Pfam" id="PF04930">
    <property type="entry name" value="FUN14"/>
    <property type="match status" value="1"/>
</dbReference>
<feature type="domain" description="EF-hand" evidence="7">
    <location>
        <begin position="87"/>
        <end position="101"/>
    </location>
</feature>
<evidence type="ECO:0000256" key="5">
    <source>
        <dbReference type="ARBA" id="ARBA00022989"/>
    </source>
</evidence>
<dbReference type="EMBL" id="GL984393">
    <property type="protein sequence ID" value="EGR26992.1"/>
    <property type="molecule type" value="Genomic_DNA"/>
</dbReference>
<dbReference type="OMA" id="PQKECKG"/>
<dbReference type="Pfam" id="PF13202">
    <property type="entry name" value="EF-hand_5"/>
    <property type="match status" value="2"/>
</dbReference>
<keyword evidence="3" id="KW-0812">Transmembrane</keyword>
<evidence type="ECO:0000256" key="1">
    <source>
        <dbReference type="ARBA" id="ARBA00004370"/>
    </source>
</evidence>
<name>G0R6A8_ICHMU</name>
<evidence type="ECO:0000256" key="3">
    <source>
        <dbReference type="ARBA" id="ARBA00022692"/>
    </source>
</evidence>
<dbReference type="AlphaFoldDB" id="G0R6A8"/>
<dbReference type="Proteomes" id="UP000008983">
    <property type="component" value="Unassembled WGS sequence"/>
</dbReference>
<evidence type="ECO:0000259" key="7">
    <source>
        <dbReference type="Pfam" id="PF13202"/>
    </source>
</evidence>
<keyword evidence="4" id="KW-0106">Calcium</keyword>
<dbReference type="PANTHER" id="PTHR21346">
    <property type="entry name" value="FUN14 DOMAIN CONTAINING"/>
    <property type="match status" value="1"/>
</dbReference>
<keyword evidence="6" id="KW-0472">Membrane</keyword>